<evidence type="ECO:0000313" key="5">
    <source>
        <dbReference type="Proteomes" id="UP000198636"/>
    </source>
</evidence>
<evidence type="ECO:0000313" key="4">
    <source>
        <dbReference type="EMBL" id="SCY87235.1"/>
    </source>
</evidence>
<keyword evidence="5" id="KW-1185">Reference proteome</keyword>
<dbReference type="PROSITE" id="PS51371">
    <property type="entry name" value="CBS"/>
    <property type="match status" value="2"/>
</dbReference>
<dbReference type="SMART" id="SM00116">
    <property type="entry name" value="CBS"/>
    <property type="match status" value="2"/>
</dbReference>
<dbReference type="Gene3D" id="3.10.580.10">
    <property type="entry name" value="CBS-domain"/>
    <property type="match status" value="1"/>
</dbReference>
<dbReference type="PANTHER" id="PTHR43080">
    <property type="entry name" value="CBS DOMAIN-CONTAINING PROTEIN CBSX3, MITOCHONDRIAL"/>
    <property type="match status" value="1"/>
</dbReference>
<evidence type="ECO:0000259" key="3">
    <source>
        <dbReference type="PROSITE" id="PS51371"/>
    </source>
</evidence>
<dbReference type="InterPro" id="IPR046342">
    <property type="entry name" value="CBS_dom_sf"/>
</dbReference>
<dbReference type="Pfam" id="PF00571">
    <property type="entry name" value="CBS"/>
    <property type="match status" value="2"/>
</dbReference>
<dbReference type="RefSeq" id="WP_091544715.1">
    <property type="nucleotide sequence ID" value="NZ_FMUS01000019.1"/>
</dbReference>
<accession>A0A1G5JFV0</accession>
<protein>
    <submittedName>
        <fullName evidence="4">CBS domain-containing protein</fullName>
    </submittedName>
</protein>
<reference evidence="4 5" key="1">
    <citation type="submission" date="2016-10" db="EMBL/GenBank/DDBJ databases">
        <authorList>
            <person name="de Groot N.N."/>
        </authorList>
    </citation>
    <scope>NUCLEOTIDE SEQUENCE [LARGE SCALE GENOMIC DNA]</scope>
    <source>
        <strain evidence="4 5">DSM 18978</strain>
    </source>
</reference>
<sequence>MNLKAKNIMETDIISINEDDSVYEAIELLLNNKINCLPIQDKERLLKGIVTETDLIYVDKKLNPSSYYAYGEANVPINTRILNKSLTELKTLKIKEVMTSKLISVQEDTELEKIIDIIVNKGIKTIPVIKDLKIIGIVTRKNILKYYL</sequence>
<proteinExistence type="predicted"/>
<name>A0A1G5JFV0_9FIRM</name>
<dbReference type="InterPro" id="IPR000644">
    <property type="entry name" value="CBS_dom"/>
</dbReference>
<dbReference type="InterPro" id="IPR051257">
    <property type="entry name" value="Diverse_CBS-Domain"/>
</dbReference>
<dbReference type="STRING" id="1120976.SAMN03080606_02837"/>
<dbReference type="Proteomes" id="UP000198636">
    <property type="component" value="Unassembled WGS sequence"/>
</dbReference>
<feature type="domain" description="CBS" evidence="3">
    <location>
        <begin position="9"/>
        <end position="65"/>
    </location>
</feature>
<dbReference type="EMBL" id="FMUS01000019">
    <property type="protein sequence ID" value="SCY87235.1"/>
    <property type="molecule type" value="Genomic_DNA"/>
</dbReference>
<feature type="domain" description="CBS" evidence="3">
    <location>
        <begin position="98"/>
        <end position="148"/>
    </location>
</feature>
<gene>
    <name evidence="4" type="ORF">SAMN03080606_02837</name>
</gene>
<evidence type="ECO:0000256" key="1">
    <source>
        <dbReference type="ARBA" id="ARBA00023122"/>
    </source>
</evidence>
<dbReference type="OrthoDB" id="384703at2"/>
<keyword evidence="1 2" id="KW-0129">CBS domain</keyword>
<dbReference type="CDD" id="cd04586">
    <property type="entry name" value="CBS_pair_BON_assoc"/>
    <property type="match status" value="1"/>
</dbReference>
<dbReference type="PANTHER" id="PTHR43080:SF2">
    <property type="entry name" value="CBS DOMAIN-CONTAINING PROTEIN"/>
    <property type="match status" value="1"/>
</dbReference>
<dbReference type="AlphaFoldDB" id="A0A1G5JFV0"/>
<evidence type="ECO:0000256" key="2">
    <source>
        <dbReference type="PROSITE-ProRule" id="PRU00703"/>
    </source>
</evidence>
<dbReference type="SUPFAM" id="SSF54631">
    <property type="entry name" value="CBS-domain pair"/>
    <property type="match status" value="1"/>
</dbReference>
<organism evidence="4 5">
    <name type="scientific">Alkaliphilus peptidifermentans DSM 18978</name>
    <dbReference type="NCBI Taxonomy" id="1120976"/>
    <lineage>
        <taxon>Bacteria</taxon>
        <taxon>Bacillati</taxon>
        <taxon>Bacillota</taxon>
        <taxon>Clostridia</taxon>
        <taxon>Peptostreptococcales</taxon>
        <taxon>Natronincolaceae</taxon>
        <taxon>Alkaliphilus</taxon>
    </lineage>
</organism>